<dbReference type="PROSITE" id="PS00012">
    <property type="entry name" value="PHOSPHOPANTETHEINE"/>
    <property type="match status" value="2"/>
</dbReference>
<dbReference type="SUPFAM" id="SSF47336">
    <property type="entry name" value="ACP-like"/>
    <property type="match status" value="3"/>
</dbReference>
<dbReference type="Pfam" id="PF13193">
    <property type="entry name" value="AMP-binding_C"/>
    <property type="match status" value="3"/>
</dbReference>
<keyword evidence="2" id="KW-0596">Phosphopantetheine</keyword>
<dbReference type="NCBIfam" id="TIGR01733">
    <property type="entry name" value="AA-adenyl-dom"/>
    <property type="match status" value="3"/>
</dbReference>
<dbReference type="Proteomes" id="UP000659124">
    <property type="component" value="Unassembled WGS sequence"/>
</dbReference>
<gene>
    <name evidence="6" type="ORF">ICL07_31235</name>
</gene>
<dbReference type="InterPro" id="IPR023213">
    <property type="entry name" value="CAT-like_dom_sf"/>
</dbReference>
<dbReference type="InterPro" id="IPR025110">
    <property type="entry name" value="AMP-bd_C"/>
</dbReference>
<dbReference type="InterPro" id="IPR009081">
    <property type="entry name" value="PP-bd_ACP"/>
</dbReference>
<dbReference type="InterPro" id="IPR020845">
    <property type="entry name" value="AMP-binding_CS"/>
</dbReference>
<dbReference type="InterPro" id="IPR041464">
    <property type="entry name" value="TubC_N"/>
</dbReference>
<dbReference type="CDD" id="cd19534">
    <property type="entry name" value="E_NRPS"/>
    <property type="match status" value="2"/>
</dbReference>
<comment type="caution">
    <text evidence="6">The sequence shown here is derived from an EMBL/GenBank/DDBJ whole genome shotgun (WGS) entry which is preliminary data.</text>
</comment>
<dbReference type="Gene3D" id="3.30.559.30">
    <property type="entry name" value="Nonribosomal peptide synthetase, condensation domain"/>
    <property type="match status" value="5"/>
</dbReference>
<dbReference type="Gene3D" id="3.30.559.10">
    <property type="entry name" value="Chloramphenicol acetyltransferase-like domain"/>
    <property type="match status" value="5"/>
</dbReference>
<accession>A0ABR7TXU1</accession>
<dbReference type="InterPro" id="IPR006162">
    <property type="entry name" value="Ppantetheine_attach_site"/>
</dbReference>
<evidence type="ECO:0000256" key="4">
    <source>
        <dbReference type="ARBA" id="ARBA00022737"/>
    </source>
</evidence>
<feature type="domain" description="Carrier" evidence="5">
    <location>
        <begin position="1078"/>
        <end position="1153"/>
    </location>
</feature>
<dbReference type="CDD" id="cd19531">
    <property type="entry name" value="LCL_NRPS-like"/>
    <property type="match status" value="2"/>
</dbReference>
<evidence type="ECO:0000256" key="3">
    <source>
        <dbReference type="ARBA" id="ARBA00022553"/>
    </source>
</evidence>
<dbReference type="Pfam" id="PF00501">
    <property type="entry name" value="AMP-binding"/>
    <property type="match status" value="3"/>
</dbReference>
<dbReference type="NCBIfam" id="TIGR01720">
    <property type="entry name" value="NRPS-para261"/>
    <property type="match status" value="2"/>
</dbReference>
<dbReference type="Gene3D" id="3.40.50.12780">
    <property type="entry name" value="N-terminal domain of ligase-like"/>
    <property type="match status" value="1"/>
</dbReference>
<dbReference type="Gene3D" id="3.40.50.980">
    <property type="match status" value="4"/>
</dbReference>
<evidence type="ECO:0000259" key="5">
    <source>
        <dbReference type="PROSITE" id="PS50075"/>
    </source>
</evidence>
<dbReference type="SMART" id="SM00823">
    <property type="entry name" value="PKS_PP"/>
    <property type="match status" value="3"/>
</dbReference>
<dbReference type="Gene3D" id="2.30.38.10">
    <property type="entry name" value="Luciferase, Domain 3"/>
    <property type="match status" value="2"/>
</dbReference>
<dbReference type="InterPro" id="IPR001242">
    <property type="entry name" value="Condensation_dom"/>
</dbReference>
<reference evidence="6 7" key="1">
    <citation type="submission" date="2020-09" db="EMBL/GenBank/DDBJ databases">
        <title>Genome sequences of type strains of Chitinophaga qingshengii and Chitinophaga varians.</title>
        <authorList>
            <person name="Kittiwongwattana C."/>
        </authorList>
    </citation>
    <scope>NUCLEOTIDE SEQUENCE [LARGE SCALE GENOMIC DNA]</scope>
    <source>
        <strain evidence="6 7">JCM 30026</strain>
    </source>
</reference>
<dbReference type="InterPro" id="IPR029058">
    <property type="entry name" value="AB_hydrolase_fold"/>
</dbReference>
<evidence type="ECO:0000313" key="6">
    <source>
        <dbReference type="EMBL" id="MBC9934893.1"/>
    </source>
</evidence>
<dbReference type="Pfam" id="PF00668">
    <property type="entry name" value="Condensation"/>
    <property type="match status" value="5"/>
</dbReference>
<dbReference type="CDD" id="cd19543">
    <property type="entry name" value="DCL_NRPS"/>
    <property type="match status" value="1"/>
</dbReference>
<dbReference type="Pfam" id="PF00550">
    <property type="entry name" value="PP-binding"/>
    <property type="match status" value="3"/>
</dbReference>
<dbReference type="PROSITE" id="PS00455">
    <property type="entry name" value="AMP_BINDING"/>
    <property type="match status" value="2"/>
</dbReference>
<evidence type="ECO:0000313" key="7">
    <source>
        <dbReference type="Proteomes" id="UP000659124"/>
    </source>
</evidence>
<sequence>MEKLIADLRKQQVRITLQDKQLRVLAAKDALSPDLMEALKRHKDDLISYIEKYPFAFDEQHRITAVEEQEHYPASDAQQRMWVLNLFEENQAAYNIPAVYTLSGSLHLAAFEKAFEEVVKRHESLRTTFLEVDGALRQQVLAGTDRTFRFSYVDLGAMTDTEALIQEMIAYETTFVFSLQHGPLLRCKLVKTGDARYVFLLNMHHIITDGWSVEVLLKEVLFFYNHHTSETGQPAPAPLSIQYRDYTIWKQHTLAALENSDDSRYWKEQLAGPVPVLELPADHIRPAIMSANGRQQWFTIDKDLSRALLELARKERVSRFVLFVATFKALFFRYTGQEDIIIGTPVANRNKEELEDQIGLYMNTMALRTRFNGKGGFRHLLEQVKNTVLDADKHQHYPFDKLLDDLQLKRDLSRSPLFDVMITVPAEATANTGHTATMQGLDISRYPGNTTTAQFDLAIDVVENDDAFDISIIYNADIFEDRRIAYFFGHYCQLIKNIVEEPVRPLDSLNYLSPEERHQLIFEFNRTALASPPEKSYLDFFYDQVIKNPDNIAVSCEQERLTYRQLDEYAGRLAHWLLAKGLQKGDFVPVLFERSVDTLAAILAIFKAGGAFILLDPLYPLKRIADLVADTGAAMLITKTSACADWSLFATSMQQETALRHIIFLDVPAVNAGVWPDTANTDLTATGTDVLQEQPAGNPSIAIQPDDISFVIYTSGSTGKPKGALNTQIGMVNHCLVMIDRFEIDSNSVIAQTAPPSFDISIWQLVTGAMAGANTVIYPQRQVHNPAALLRAMQQDNVTVVQWVPSYLTVVLEELAACPEEDFFPSLKYLILCGEVIRPGLIKEWFHFYPQVKVANAYGPAEASDDITLNIVSADTFDGRISIGRPVANCRIYILDEQLQLCPAGHIGEICVAGICVGAGYLNNPEKTAAVFLKDPFGEASHQMYRTGDLGMWRPDGTLEFIGRKDYQVKIRGQRVEPGEVETLLLREETVAQVVVLDVIDENQNNDLVAFLVPTDDRQFSVDNIKQRLEQQLPVFMIPSRFIRLARLPLTDNGKVDRKALKRKAVEGSLEQHETYIAPHNASEMLLQKLWQEVLGKESISIRSNFFDIGGHSLKAVRLISRIYKETGHRVELRELFFRNTIEKQAMLLSFAPAEDFAEIPLAPAGPHYPVSHAQKRIWLLEQSNETGAYNVPESFELSGTLNIDLFNKAFQYLIKRHECLRTTFITVDGEPRQLVHAVENYPFRIEVTDLRMAPDKEKQAAAMVDKEAWRPFSLEKGPLMYARLLRIEDERYIFLLTMHHIIADGWSTDIVSRDVMTAYNAYLSGNEPDLAPLRIQYKDYSVWQQHELTGTSYAGHREYWLSQFSEDAPVLALPTDAPRPAVKTYNGETASMNIDPPLKRELDQLARRQGCTMFMLMMAAVNTLYYRYTGQEDIVIGASASDRDHPDLEDQIGFFVNMLPIRQRFSGTNSFIELLKAVKDNVLGAFSHQVYPFDLLLEELRLDRDLSRMPLFDVVLTMQNTGLSDDAMQELQEVSIQTYDRKVKLAKFDVTLFFVEHEGGMELRVLYNTDLFHATRIENMLRHFRTMLEAIVKEPELPLKIIPLLLPAEHTSLLAFAAPPVPVKQRCLLTHEQITAQAALHPDATAVISASGRISYQHFNEEANRLAHHLRKQHQVKPGDIVGMMMDRSEKMIITLLAILKAGAAWLPMEPGWPAARKAAILEEALPVLLITESNYMFDLSYYSGALFITDIEWDGLPSEKSDPGNVNVPEDLAYVIYTSGSTGRPKGVMLPHRGLAAYLGWFEQTFHTGPGDSTLLLSSIAFDLGYTSLWGALTTGAAVVINNAGEYLDREEMITSMRNEAITFLKLTPSHLDILVNDPAFEEEARSLSLRLVITGGESIRTDDIEKLLHALPACTIANHYGPTETTIGTLAHVFDRNTFAAFKRMPVLGRPIAHNKVYLLDSALQPVPAGIPGEICVTGQGLALQYMHEPALTSEKFIPDPFEQDGRLYRTGDLGRYTAQGDVIFMGRKDNQVKIRGYRVETAEVETALMKHPAVRAALVLVIQEADRNRLVAYYQLSTPQDASDLKKYVEAALPDYMVPAHWIELDTFPLTANGKIDRKALPAPVPAEKAQIQAPASIVEEKLVEIWKEVLGYERISTLDNFFNIGGDSIKAIQVASRMSKAGYRIGVKDIFENPVLNQLALYARKVVKVADQSPVLGRVPLTPVQLRFLQSGYTKLHHYNQSLLFHPEGKWTGETLRQIFTKIQEHHDALRMTFRQDEAGNWIQENAGTDMPADCSVIDLCGDVTPSHTMLQHINDIQASMNLAAGPLMKAVLFRLPDGDRLLVAAHHLVMDGVSWRILEEDIHLLHEQYENQQPLSLPLKTDAYKLWAERLLAYAGTEECLQECDYWQRLFTQPLKPLPTDHYIISNLQEQRANVSFQIDERTTALLSGEVHRAFSTDINDILLTALVLALDKAFGIRQCLVALEGHGREEVFGDEIDITRTIGWFTNVYPVLLDISGSDELSRNIIAVKEHLHRLPDRGIRYGILKYLSAPEHRLQEMHQPEISFNYLGTFNSKLALAEEEPGRQTSGEWVAPYTLDVRGLILDKSLSVAIEYNTTQYDEVTMENLVQCYKHCLLEIIGLCMQQQQRVLSPVDLTYQHIAMDVLEQTAARYNIEDIYPLSPLQAGMMFLSEQHAEDAYYRQVYYELEGNLQEKHIAKTVHLLFLRHDMLRTMFSTRLADIPLQIVLKDREPEFVFRDLNDIPAAAQQEILEAYRTADKKRGFRLDADVLMRIAVFKLSANDFVIIWSYHHMIMDGWGTSVLISEFFELYNAMLQGVSPVLDTVMHYRNYIQWLEKQNRPAALAHWQHYLAGYNELATLPAWQHATAGTYEQGSLQSIVPAAVSRSLVALAAQTNVTLSTVLQAAWGLLLGIYNNRGDVVFGAVVSGRPENIPGIESMVGLFVNTIPVRVNTSGVDTFADLLSAMQRDTAANTPYHYCQLAEIQSATGLRDQLLDHILVFENYPIAEKVDSYVQGINERDSGVAHFKVNGLKYEERSHYNFYIIITPGESIAIQFGFNNLYYDSRLIAQLAAHFLYLLEQLAMHPDQLLEHLQVLSSEEQLRLVTGTDTRLEYDSTATIVSLFENVATATPHAVAVRGGQDTLTYAALNSAANKLAYHLRRGKGIRPGDLVGVMTDRSVYMAISILAVLKAGGAYVPIDPAYPLQRKEYILADTGMQYLLTDGSYVVNSDMLKEILSVPALLQELDGLAGDNPDQVNTPDDLAYIIYTSGSTGQPNGVMIPHRGSVNMFASQRHYFRLTPADNVLQFSSFSFDASVWECMMALLSGATLVMVDRNVIEDPARFTAYVTAQQVTILTLPPVYLSMLDRQQLKTVRLLITAGEEARLQDAIACSQEMDYWNAYGPSECAVCAAMYQVSPADAGRPRVPIGKAIGNTKILIMDNSMKLAPPGVTGEICVAGDGVGLGYWRRETLTAGKFVQVNGERLYRTGDLGRWLPDGNLEFLGRADDQVKIRGHRIETGEVMNTIRKHPAVQDAYVTTGMYPEKCLVAYYTSNTHISRESLLDYLRDMLPAFMIPAYMTQLDKLPLTPNGKIDKQALPDPVAATAAMPETPLTRQEALLVDVWEKVLGRKGIGAGDNFYQVGGDSIKAMQIAARLHRMEYEATAQDVLRYPVLSALASHLKKREHQAEQSSVTGNVPLTPVQHWFSAHRGPRHHFNQSITLRFKERTDHMALQQALALLQLHHDALRMTFSFTDDHMGQWNAGQDHPHFWQVHDLREAASPPEEMAVLTDQYQQSLDLGTGPLMKPVLFVMPDADHLLVVMHHLVTDGVSWRILLEDIHTLYERLKGGQEPLLPAKTHSYKHWAEALTAYAVTPAMLTELDYWKQVQQNVPAVKAHGGGLLEEYDLLYFESDSKTTTALLTAANATFLTEANELILAALAKAAGDVLHMPELGLSIEGHGREEIVAGIDLSRTVGWFTSLYPLLLNTGGDLRTVIVNTKDTLRKVPQKGIGYGILRYLTPAASKAGTDFHRHPAISYNYLGSFDEAGGNGTFEVTGMEGRNFSHEWEWDFALSVSVYIKDGRLLVSFAYNTGVFEENVIRSLGDTMVACLRDIVHCCISQEQSPVSLLDMTFKDLTISDHDLDILRKGLH</sequence>
<dbReference type="PROSITE" id="PS50075">
    <property type="entry name" value="CARRIER"/>
    <property type="match status" value="3"/>
</dbReference>
<keyword evidence="7" id="KW-1185">Reference proteome</keyword>
<dbReference type="InterPro" id="IPR010071">
    <property type="entry name" value="AA_adenyl_dom"/>
</dbReference>
<dbReference type="Gene3D" id="3.30.300.30">
    <property type="match status" value="3"/>
</dbReference>
<protein>
    <submittedName>
        <fullName evidence="6">Amino acid adenylation domain-containing protein</fullName>
    </submittedName>
</protein>
<evidence type="ECO:0000256" key="2">
    <source>
        <dbReference type="ARBA" id="ARBA00022450"/>
    </source>
</evidence>
<feature type="domain" description="Carrier" evidence="5">
    <location>
        <begin position="2138"/>
        <end position="2212"/>
    </location>
</feature>
<dbReference type="InterPro" id="IPR010060">
    <property type="entry name" value="NRPS_synth"/>
</dbReference>
<dbReference type="InterPro" id="IPR000873">
    <property type="entry name" value="AMP-dep_synth/lig_dom"/>
</dbReference>
<dbReference type="InterPro" id="IPR036736">
    <property type="entry name" value="ACP-like_sf"/>
</dbReference>
<dbReference type="InterPro" id="IPR042099">
    <property type="entry name" value="ANL_N_sf"/>
</dbReference>
<dbReference type="SUPFAM" id="SSF56801">
    <property type="entry name" value="Acetyl-CoA synthetase-like"/>
    <property type="match status" value="3"/>
</dbReference>
<name>A0ABR7TXU1_9BACT</name>
<feature type="domain" description="Carrier" evidence="5">
    <location>
        <begin position="3636"/>
        <end position="3710"/>
    </location>
</feature>
<dbReference type="InterPro" id="IPR020806">
    <property type="entry name" value="PKS_PP-bd"/>
</dbReference>
<keyword evidence="3" id="KW-0597">Phosphoprotein</keyword>
<dbReference type="InterPro" id="IPR045851">
    <property type="entry name" value="AMP-bd_C_sf"/>
</dbReference>
<dbReference type="Gene3D" id="1.10.1200.10">
    <property type="entry name" value="ACP-like"/>
    <property type="match status" value="2"/>
</dbReference>
<dbReference type="NCBIfam" id="NF003417">
    <property type="entry name" value="PRK04813.1"/>
    <property type="match status" value="3"/>
</dbReference>
<keyword evidence="4" id="KW-0677">Repeat</keyword>
<dbReference type="InterPro" id="IPR044894">
    <property type="entry name" value="TubC_N_sf"/>
</dbReference>
<proteinExistence type="predicted"/>
<dbReference type="PANTHER" id="PTHR45527:SF1">
    <property type="entry name" value="FATTY ACID SYNTHASE"/>
    <property type="match status" value="1"/>
</dbReference>
<dbReference type="EMBL" id="JACVFC010000007">
    <property type="protein sequence ID" value="MBC9934893.1"/>
    <property type="molecule type" value="Genomic_DNA"/>
</dbReference>
<organism evidence="6 7">
    <name type="scientific">Chitinophaga qingshengii</name>
    <dbReference type="NCBI Taxonomy" id="1569794"/>
    <lineage>
        <taxon>Bacteria</taxon>
        <taxon>Pseudomonadati</taxon>
        <taxon>Bacteroidota</taxon>
        <taxon>Chitinophagia</taxon>
        <taxon>Chitinophagales</taxon>
        <taxon>Chitinophagaceae</taxon>
        <taxon>Chitinophaga</taxon>
    </lineage>
</organism>
<dbReference type="RefSeq" id="WP_188091989.1">
    <property type="nucleotide sequence ID" value="NZ_JACVFC010000007.1"/>
</dbReference>
<comment type="cofactor">
    <cofactor evidence="1">
        <name>pantetheine 4'-phosphate</name>
        <dbReference type="ChEBI" id="CHEBI:47942"/>
    </cofactor>
</comment>
<dbReference type="CDD" id="cd05930">
    <property type="entry name" value="A_NRPS"/>
    <property type="match status" value="3"/>
</dbReference>
<evidence type="ECO:0000256" key="1">
    <source>
        <dbReference type="ARBA" id="ARBA00001957"/>
    </source>
</evidence>
<dbReference type="SUPFAM" id="SSF52777">
    <property type="entry name" value="CoA-dependent acyltransferases"/>
    <property type="match status" value="10"/>
</dbReference>
<dbReference type="PANTHER" id="PTHR45527">
    <property type="entry name" value="NONRIBOSOMAL PEPTIDE SYNTHETASE"/>
    <property type="match status" value="1"/>
</dbReference>
<dbReference type="Pfam" id="PF18563">
    <property type="entry name" value="TubC_N"/>
    <property type="match status" value="1"/>
</dbReference>
<dbReference type="Gene3D" id="3.40.50.1820">
    <property type="entry name" value="alpha/beta hydrolase"/>
    <property type="match status" value="1"/>
</dbReference>
<dbReference type="Gene3D" id="1.10.10.1830">
    <property type="entry name" value="Non-ribosomal peptide synthase, adenylation domain"/>
    <property type="match status" value="1"/>
</dbReference>